<dbReference type="STRING" id="1314800.A0A1B7MJ92"/>
<dbReference type="Gene3D" id="2.60.200.20">
    <property type="match status" value="1"/>
</dbReference>
<dbReference type="PROSITE" id="PS50006">
    <property type="entry name" value="FHA_DOMAIN"/>
    <property type="match status" value="1"/>
</dbReference>
<feature type="compositionally biased region" description="Basic and acidic residues" evidence="1">
    <location>
        <begin position="82"/>
        <end position="95"/>
    </location>
</feature>
<dbReference type="EMBL" id="KV448948">
    <property type="protein sequence ID" value="OAX32656.1"/>
    <property type="molecule type" value="Genomic_DNA"/>
</dbReference>
<protein>
    <recommendedName>
        <fullName evidence="3">FHA domain-containing protein</fullName>
    </recommendedName>
</protein>
<evidence type="ECO:0000256" key="1">
    <source>
        <dbReference type="SAM" id="MobiDB-lite"/>
    </source>
</evidence>
<feature type="transmembrane region" description="Helical" evidence="2">
    <location>
        <begin position="269"/>
        <end position="290"/>
    </location>
</feature>
<keyword evidence="2" id="KW-0472">Membrane</keyword>
<keyword evidence="5" id="KW-1185">Reference proteome</keyword>
<dbReference type="Proteomes" id="UP000092154">
    <property type="component" value="Unassembled WGS sequence"/>
</dbReference>
<feature type="region of interest" description="Disordered" evidence="1">
    <location>
        <begin position="82"/>
        <end position="126"/>
    </location>
</feature>
<dbReference type="Pfam" id="PF00498">
    <property type="entry name" value="FHA"/>
    <property type="match status" value="1"/>
</dbReference>
<name>A0A1B7MJ92_9AGAM</name>
<sequence length="291" mass="31648">MAAFPIDEETVIFRRDPTCSVRLYYPNVSALHAQIVFQERKAFLIVLGDAGLTIDGCPVLPSANPSLPTTIPVSNNCEIETHKKRGEENSDKENGRASPLRPPSSHKPKFDVSETSPHTPTPLSPTRIALDLDLELERMLLPQLTRPTGTAPDPHSHVSEASSLPPKPAVKSMRVLFRGAGKSTEMGIREEALDGVEEMMLAPGGHPPRDEDVPEQKENEKATAAAPELEPESAPGVSVEERDEVAPQLAVQKKPAKAPFSVPQPGDQVWIHILIYISIIVPLTGITLFLP</sequence>
<reference evidence="4 5" key="1">
    <citation type="submission" date="2016-06" db="EMBL/GenBank/DDBJ databases">
        <title>Comparative genomics of the ectomycorrhizal sister species Rhizopogon vinicolor and Rhizopogon vesiculosus (Basidiomycota: Boletales) reveals a divergence of the mating type B locus.</title>
        <authorList>
            <consortium name="DOE Joint Genome Institute"/>
            <person name="Mujic A.B."/>
            <person name="Kuo A."/>
            <person name="Tritt A."/>
            <person name="Lipzen A."/>
            <person name="Chen C."/>
            <person name="Johnson J."/>
            <person name="Sharma A."/>
            <person name="Barry K."/>
            <person name="Grigoriev I.V."/>
            <person name="Spatafora J.W."/>
        </authorList>
    </citation>
    <scope>NUCLEOTIDE SEQUENCE [LARGE SCALE GENOMIC DNA]</scope>
    <source>
        <strain evidence="4 5">AM-OR11-026</strain>
    </source>
</reference>
<dbReference type="InParanoid" id="A0A1B7MJ92"/>
<proteinExistence type="predicted"/>
<feature type="domain" description="FHA" evidence="3">
    <location>
        <begin position="10"/>
        <end position="59"/>
    </location>
</feature>
<dbReference type="AlphaFoldDB" id="A0A1B7MJ92"/>
<evidence type="ECO:0000313" key="5">
    <source>
        <dbReference type="Proteomes" id="UP000092154"/>
    </source>
</evidence>
<dbReference type="InterPro" id="IPR008984">
    <property type="entry name" value="SMAD_FHA_dom_sf"/>
</dbReference>
<evidence type="ECO:0000313" key="4">
    <source>
        <dbReference type="EMBL" id="OAX32656.1"/>
    </source>
</evidence>
<evidence type="ECO:0000256" key="2">
    <source>
        <dbReference type="SAM" id="Phobius"/>
    </source>
</evidence>
<feature type="region of interest" description="Disordered" evidence="1">
    <location>
        <begin position="202"/>
        <end position="247"/>
    </location>
</feature>
<organism evidence="4 5">
    <name type="scientific">Rhizopogon vinicolor AM-OR11-026</name>
    <dbReference type="NCBI Taxonomy" id="1314800"/>
    <lineage>
        <taxon>Eukaryota</taxon>
        <taxon>Fungi</taxon>
        <taxon>Dikarya</taxon>
        <taxon>Basidiomycota</taxon>
        <taxon>Agaricomycotina</taxon>
        <taxon>Agaricomycetes</taxon>
        <taxon>Agaricomycetidae</taxon>
        <taxon>Boletales</taxon>
        <taxon>Suillineae</taxon>
        <taxon>Rhizopogonaceae</taxon>
        <taxon>Rhizopogon</taxon>
    </lineage>
</organism>
<feature type="region of interest" description="Disordered" evidence="1">
    <location>
        <begin position="145"/>
        <end position="167"/>
    </location>
</feature>
<evidence type="ECO:0000259" key="3">
    <source>
        <dbReference type="PROSITE" id="PS50006"/>
    </source>
</evidence>
<dbReference type="SUPFAM" id="SSF49879">
    <property type="entry name" value="SMAD/FHA domain"/>
    <property type="match status" value="1"/>
</dbReference>
<keyword evidence="2" id="KW-1133">Transmembrane helix</keyword>
<accession>A0A1B7MJ92</accession>
<keyword evidence="2" id="KW-0812">Transmembrane</keyword>
<dbReference type="InterPro" id="IPR000253">
    <property type="entry name" value="FHA_dom"/>
</dbReference>
<feature type="compositionally biased region" description="Basic and acidic residues" evidence="1">
    <location>
        <begin position="207"/>
        <end position="221"/>
    </location>
</feature>
<feature type="compositionally biased region" description="Low complexity" evidence="1">
    <location>
        <begin position="222"/>
        <end position="235"/>
    </location>
</feature>
<gene>
    <name evidence="4" type="ORF">K503DRAFT_805040</name>
</gene>
<dbReference type="OrthoDB" id="6288785at2759"/>